<dbReference type="InterPro" id="IPR036322">
    <property type="entry name" value="WD40_repeat_dom_sf"/>
</dbReference>
<dbReference type="InterPro" id="IPR001680">
    <property type="entry name" value="WD40_rpt"/>
</dbReference>
<comment type="caution">
    <text evidence="2">The sequence shown here is derived from an EMBL/GenBank/DDBJ whole genome shotgun (WGS) entry which is preliminary data.</text>
</comment>
<reference evidence="3" key="1">
    <citation type="journal article" date="2020" name="Stud. Mycol.">
        <title>101 Dothideomycetes genomes: A test case for predicting lifestyles and emergence of pathogens.</title>
        <authorList>
            <person name="Haridas S."/>
            <person name="Albert R."/>
            <person name="Binder M."/>
            <person name="Bloem J."/>
            <person name="LaButti K."/>
            <person name="Salamov A."/>
            <person name="Andreopoulos B."/>
            <person name="Baker S."/>
            <person name="Barry K."/>
            <person name="Bills G."/>
            <person name="Bluhm B."/>
            <person name="Cannon C."/>
            <person name="Castanera R."/>
            <person name="Culley D."/>
            <person name="Daum C."/>
            <person name="Ezra D."/>
            <person name="Gonzalez J."/>
            <person name="Henrissat B."/>
            <person name="Kuo A."/>
            <person name="Liang C."/>
            <person name="Lipzen A."/>
            <person name="Lutzoni F."/>
            <person name="Magnuson J."/>
            <person name="Mondo S."/>
            <person name="Nolan M."/>
            <person name="Ohm R."/>
            <person name="Pangilinan J."/>
            <person name="Park H.-J."/>
            <person name="Ramirez L."/>
            <person name="Alfaro M."/>
            <person name="Sun H."/>
            <person name="Tritt A."/>
            <person name="Yoshinaga Y."/>
            <person name="Zwiers L.-H."/>
            <person name="Turgeon B."/>
            <person name="Goodwin S."/>
            <person name="Spatafora J."/>
            <person name="Crous P."/>
            <person name="Grigoriev I."/>
        </authorList>
    </citation>
    <scope>NUCLEOTIDE SEQUENCE [LARGE SCALE GENOMIC DNA]</scope>
    <source>
        <strain evidence="3">CBS 304.66</strain>
    </source>
</reference>
<evidence type="ECO:0000256" key="1">
    <source>
        <dbReference type="SAM" id="MobiDB-lite"/>
    </source>
</evidence>
<feature type="compositionally biased region" description="Polar residues" evidence="1">
    <location>
        <begin position="551"/>
        <end position="561"/>
    </location>
</feature>
<feature type="compositionally biased region" description="Low complexity" evidence="1">
    <location>
        <begin position="529"/>
        <end position="539"/>
    </location>
</feature>
<dbReference type="InterPro" id="IPR015943">
    <property type="entry name" value="WD40/YVTN_repeat-like_dom_sf"/>
</dbReference>
<dbReference type="SUPFAM" id="SSF50978">
    <property type="entry name" value="WD40 repeat-like"/>
    <property type="match status" value="1"/>
</dbReference>
<gene>
    <name evidence="2" type="ORF">CC78DRAFT_584826</name>
</gene>
<dbReference type="AlphaFoldDB" id="A0A9P4K6K1"/>
<proteinExistence type="predicted"/>
<name>A0A9P4K6K1_9PLEO</name>
<dbReference type="EMBL" id="ML986681">
    <property type="protein sequence ID" value="KAF2260404.1"/>
    <property type="molecule type" value="Genomic_DNA"/>
</dbReference>
<dbReference type="Gene3D" id="2.130.10.10">
    <property type="entry name" value="YVTN repeat-like/Quinoprotein amine dehydrogenase"/>
    <property type="match status" value="2"/>
</dbReference>
<dbReference type="OrthoDB" id="5362656at2759"/>
<sequence>MPSQFPINHNLFIATPNAINLHGSSTKKLLFRCASQDGIVNAQAAKDNSGLLAVANSHLVLLHDIARGKDREYKLKNGDGEARLLLFSPDSRILYFTTSLNLTIQAYSIPTAELLAPLHAHPSPPNVLAISRVGDVLLSASPNPPTIYLQDLRVSGRQPVRFHPIHATSPVTCAAFRDVETSSGKPSSILLLGFQDGSLGLYKVEIPAFRSIVDIEHIYQAQVAQMRQPIELSVLRRLHKPSMGGISAVEFIPGHRSRIISVGHDGRCRIINFEDGGKVLRTWHVFGSVTSLAIHCSGTIRSMGREDITVLINGDATEDAANVHETMEILIAIGTRGGKVQVFNVLGLLIHDITVRAPIISLDWVGDMSEPSVLPSRHISPVGPTCPPPRLVLDIPLDQHEDGTDEGLGTIRRTRVPKDGTRYDPIPIKVPTDLFSSPPTSPLADRIYTIPLQTSKVTDDPRPTKASTPKLRKTYTRPRILTQTFTSPSLDSNAVFPARPSTIHPARPSLPTKLSTHLNPQLCEEKKSIISPPSDSPSPHAETLMSGALPTHQSPFSSLRSPSPDMWVTPPSQPHASIATPPRSSSGITSPKRSIAFEPALFFSRSESPDFCALPASRFPRTSRDSGWKVRGVRGLDGTDRGPNSSPMLRKRWRCSKVKGVFKRGKKEGDGRLARRDLLADGVDALRGVRNGNKQDGYRVMEEEELWKEMKELKGEVWMLREVVLGHGDQESGFF</sequence>
<keyword evidence="3" id="KW-1185">Reference proteome</keyword>
<protein>
    <submittedName>
        <fullName evidence="2">WD40 repeat-like protein</fullName>
    </submittedName>
</protein>
<dbReference type="SMART" id="SM00320">
    <property type="entry name" value="WD40"/>
    <property type="match status" value="3"/>
</dbReference>
<organism evidence="2 3">
    <name type="scientific">Lojkania enalia</name>
    <dbReference type="NCBI Taxonomy" id="147567"/>
    <lineage>
        <taxon>Eukaryota</taxon>
        <taxon>Fungi</taxon>
        <taxon>Dikarya</taxon>
        <taxon>Ascomycota</taxon>
        <taxon>Pezizomycotina</taxon>
        <taxon>Dothideomycetes</taxon>
        <taxon>Pleosporomycetidae</taxon>
        <taxon>Pleosporales</taxon>
        <taxon>Pleosporales incertae sedis</taxon>
        <taxon>Lojkania</taxon>
    </lineage>
</organism>
<feature type="region of interest" description="Disordered" evidence="1">
    <location>
        <begin position="484"/>
        <end position="513"/>
    </location>
</feature>
<evidence type="ECO:0000313" key="2">
    <source>
        <dbReference type="EMBL" id="KAF2260404.1"/>
    </source>
</evidence>
<feature type="region of interest" description="Disordered" evidence="1">
    <location>
        <begin position="527"/>
        <end position="590"/>
    </location>
</feature>
<dbReference type="Proteomes" id="UP000800093">
    <property type="component" value="Unassembled WGS sequence"/>
</dbReference>
<accession>A0A9P4K6K1</accession>
<evidence type="ECO:0000313" key="3">
    <source>
        <dbReference type="Proteomes" id="UP000800093"/>
    </source>
</evidence>